<sequence length="2577" mass="285188">MRIHELLETCVEYIAYDGVVGSDPTRLLQHLVKLESSVDHDYFAHIWTLLCTLPSIQIIIASHPILIPGGTTDLGTAPLPPDWEPPQHVGTNIDLSTLYRDGVKGRQLAYMLAGKEFKTGKQLLDDRRQARNKPKTQNNDEEDELSGTPAGGIKVEDGGQSFLSVLGGDDGGTGDDTPDLDKIPTTDFRRLSAKWGARLRIRCTENEIYYRLTGSHQKMSRITSIVFHILQLTAMSRDKGITAIDLGPLVGSSQGSMHYFMKVLVGLGLCTKIPCVLHGAITNLLVYHRFLDQNPNYLSLIGKTVPSDPAMQSNDDAAMDVDVGEEEENGDDVVDPNVDDLRSIDEWGFNFGSLSEADLMAGHMVRHRLLNMLEHPMLKNHLLATKNLLVPLGWSGPSVTRHRRAVLRQIDALVSDGIVERIAVGERETACIRLVKYNPDKSSAINEKEDNVHAIDEEEKDTPDLQEIAAQPPYGPPGGIPLTVSVEYSIHELVARSGANGITINEIWYDTSYMQKRGVDFAVLRADSAPIPSHLWSLGISSTMETVGKERRLRLFTTEAYQKLMLASGQELEGYAAILRPDNADQWADVSHKHFYASLEEYHLLVDQGAFATPAGPVKKAAGRTGHAVKRQKPKTARAGADGRKTDKDSILERAKAFRYTTENQVRGRPRKYVHVVEEDGKVNRRIIGTVYTRPDLPPILVYMKKRNLLVEAPSDYTGIGPPPQCSDEAIKNGKPPDWYFKFPTQHAAAHSGTKGKAKKKVRNTSQAGSDKEGGGPVLATTKKPGKRKGKRADQNGNGITSESIVQAEVRKSKRQKKAVKYKDAGETNRDGHDERVADEPAVGGVSANVQAGPSNLVAQSNISIPQTPMAETVPSSSMPAITSTHPPLDPAHLEDSSGRDVPVADSIVDIDCQSDAIPTPAALPRLRRNGKARQKQEPVDKAEQKDKAVPKRTRGRKSKAAEVEKTPLVDTPQPVQPPEQSTHPPAVDEETAKDILPRSPTLPPQTDDPVTIETEQSPGSMRAEADRSVTFDEIPLSNTPMETSIGSILVELAQSGLLVRSREASDICLQQNLAKSPSGSALGSVAQSEATPLVTSQPDSGGSTSAASSHLDSAQTPAAAQSSRKRKVSLGVNPSATPVPEVTKKKAKVFKAAEAVHNEDASPFTITQQSLTPRRSIFNISQEPMEEVPFELPAGMIGEVEGNRAVSKCSEDADERKGIESIEVMPTPTKPVVKPQRDEDVQEQRSETVAASDPMVPSDASEPSYARPVTPAIPQARSTGTSMGPPATPAPILAAPQYGTSIGGSGLELTSPAASRGPRARSMSGTPLREVQEPSRSLLSRVLDPAEQTQSDGTSAGRTRIDLGTIRRANELHQCLVDSGGILIRNKLQSEHRDWAHKYAGTDHPNAPSVAHGMDRTHIKKVTSALLKDGRLKETIVSTPTPTGRWVKTAVVYTSDLPDEQRQEYIRQMSTMMSQMITPLKKDLRRPTTSLPATPFTEIKGSTPKTGNKIVTQDPRNNDQVINHRHYSETRASLVQEINVVAQLYGWKAGRCVRAQVLHRAILEAFSDTSSTSIISSSPKIFALPLLFEDITVGDWFACVLTLQFNEELEQWMHDPAHRALKVKQVPKHLKPSGGFGGHSTKNKLATLLQILVSLKIISPIFPANPANADIFADQSSMEGGGGFKLGEAGVWATYYLVHDYAPVYHLALDARPFLGLVPAKVDSDLDHLWSSIKDASLHSEVDISDNITNEVKPVFPTTARVPDVSDIGTEHSRILQHRTRWRDEIHLLQIQREALNAAINWQKAERVLTTKEQVENLAYRYALRPAFVDAELDRRVSLARDKIARRAARLRESVLRARDRQQKIQNSLRERLSERQQANRREWEARIEASAVRKGVHYDVEMLEFVSRQTIITSGSMKQLQLSDAMLDHWAGIWNLCRGMTVPEREQMLEDRRKQNQERQRLLAPKLKWTRSKADSTKSNPKGTTTQRRTRSKRKWSTEDDDLFLDAEAVIRARSRTNGYKGRAAMSQYYPDISTQTFLARIRKITAQPGKLAYLDRLEQAWYDVWVQYRGTAELPDADPDSSTEFDLKRHVEFLRAKVDKKSLRLLAVSTPMEEKDRAPDLPPEESKVSDDYTWTYVKVEEHTFDNIANSSSAEEIRVAQLAHLSLYSEPSSASSRWRSDRDTGLLEAALKMIVGTATTVYDPADGDDLLSKWGSGTTEAAIADLVDRGIIKKHHTSGSTAGRFYDFTPQWQQLSDGALPDNLPVEAKGLHEMLERDKSGIEWPIIGRSGELAALMNMVSNHEVDFEFEIDEFPTIKFESDHYNTRKLNDDVYEFDFGVKRLESSLSRTGGSITTLPDPQLCKPPSNWDLTVDSTQETQHHVVKATDLVATAGPDGMTKPELLQALGCSLDTMNMTLASLASPTAEKSPVFWAGYDTARLVSRKHWDSWTVTTRAPSSLLRHAEDSRPDAQTKPRRWCDLYGRFMEGEWNRALHAVIAQVAARPGLSERRLRETMQMILDRLEMNDVLDYLLTQGNLKRCPIGTESFLPPVEAMDVTEEEGAGWWCDIEKMWTT</sequence>
<evidence type="ECO:0000256" key="1">
    <source>
        <dbReference type="ARBA" id="ARBA00004123"/>
    </source>
</evidence>
<evidence type="ECO:0000256" key="5">
    <source>
        <dbReference type="ARBA" id="ARBA00023242"/>
    </source>
</evidence>
<proteinExistence type="predicted"/>
<dbReference type="GO" id="GO:0005634">
    <property type="term" value="C:nucleus"/>
    <property type="evidence" value="ECO:0007669"/>
    <property type="project" value="UniProtKB-SubCell"/>
</dbReference>
<dbReference type="InterPro" id="IPR046488">
    <property type="entry name" value="Sfc3/Tfc3_C"/>
</dbReference>
<feature type="region of interest" description="Disordered" evidence="6">
    <location>
        <begin position="1076"/>
        <end position="1140"/>
    </location>
</feature>
<feature type="region of interest" description="Disordered" evidence="6">
    <location>
        <begin position="123"/>
        <end position="156"/>
    </location>
</feature>
<feature type="compositionally biased region" description="Basic and acidic residues" evidence="6">
    <location>
        <begin position="821"/>
        <end position="837"/>
    </location>
</feature>
<feature type="compositionally biased region" description="Basic and acidic residues" evidence="6">
    <location>
        <begin position="1210"/>
        <end position="1221"/>
    </location>
</feature>
<feature type="compositionally biased region" description="Basic residues" evidence="6">
    <location>
        <begin position="754"/>
        <end position="763"/>
    </location>
</feature>
<keyword evidence="5" id="KW-0539">Nucleus</keyword>
<feature type="compositionally biased region" description="Basic and acidic residues" evidence="6">
    <location>
        <begin position="935"/>
        <end position="950"/>
    </location>
</feature>
<dbReference type="Proteomes" id="UP001388673">
    <property type="component" value="Unassembled WGS sequence"/>
</dbReference>
<feature type="region of interest" description="Disordered" evidence="6">
    <location>
        <begin position="916"/>
        <end position="1028"/>
    </location>
</feature>
<feature type="compositionally biased region" description="Polar residues" evidence="6">
    <location>
        <begin position="795"/>
        <end position="805"/>
    </location>
</feature>
<dbReference type="GO" id="GO:0042791">
    <property type="term" value="P:5S class rRNA transcription by RNA polymerase III"/>
    <property type="evidence" value="ECO:0007669"/>
    <property type="project" value="TreeGrafter"/>
</dbReference>
<accession>A0AAW0Z454</accession>
<feature type="domain" description="Transcription factor tau subunit sfc3/Tfc3 C-terminal" evidence="8">
    <location>
        <begin position="1993"/>
        <end position="2357"/>
    </location>
</feature>
<dbReference type="Pfam" id="PF04182">
    <property type="entry name" value="B-block_TFIIIC"/>
    <property type="match status" value="1"/>
</dbReference>
<evidence type="ECO:0000313" key="9">
    <source>
        <dbReference type="EMBL" id="KAK8865706.1"/>
    </source>
</evidence>
<feature type="domain" description="B-block binding subunit of TFIIIC" evidence="7">
    <location>
        <begin position="225"/>
        <end position="292"/>
    </location>
</feature>
<dbReference type="InterPro" id="IPR007309">
    <property type="entry name" value="TFIIIC_Bblock-bd"/>
</dbReference>
<evidence type="ECO:0008006" key="11">
    <source>
        <dbReference type="Google" id="ProtNLM"/>
    </source>
</evidence>
<comment type="subcellular location">
    <subcellularLocation>
        <location evidence="1">Nucleus</location>
    </subcellularLocation>
</comment>
<feature type="compositionally biased region" description="Basic and acidic residues" evidence="6">
    <location>
        <begin position="1236"/>
        <end position="1247"/>
    </location>
</feature>
<dbReference type="InterPro" id="IPR044210">
    <property type="entry name" value="Tfc3-like"/>
</dbReference>
<evidence type="ECO:0000313" key="10">
    <source>
        <dbReference type="Proteomes" id="UP001388673"/>
    </source>
</evidence>
<evidence type="ECO:0000259" key="7">
    <source>
        <dbReference type="Pfam" id="PF04182"/>
    </source>
</evidence>
<feature type="region of interest" description="Disordered" evidence="6">
    <location>
        <begin position="1971"/>
        <end position="1996"/>
    </location>
</feature>
<evidence type="ECO:0000259" key="8">
    <source>
        <dbReference type="Pfam" id="PF20222"/>
    </source>
</evidence>
<dbReference type="GO" id="GO:0006384">
    <property type="term" value="P:transcription initiation at RNA polymerase III promoter"/>
    <property type="evidence" value="ECO:0007669"/>
    <property type="project" value="InterPro"/>
</dbReference>
<dbReference type="EMBL" id="JBCAWK010000002">
    <property type="protein sequence ID" value="KAK8865706.1"/>
    <property type="molecule type" value="Genomic_DNA"/>
</dbReference>
<dbReference type="RefSeq" id="XP_066805185.1">
    <property type="nucleotide sequence ID" value="XM_066943984.1"/>
</dbReference>
<keyword evidence="2" id="KW-0597">Phosphoprotein</keyword>
<evidence type="ECO:0000256" key="3">
    <source>
        <dbReference type="ARBA" id="ARBA00023125"/>
    </source>
</evidence>
<dbReference type="Pfam" id="PF20222">
    <property type="entry name" value="DUF6581"/>
    <property type="match status" value="1"/>
</dbReference>
<reference evidence="9 10" key="1">
    <citation type="journal article" date="2024" name="bioRxiv">
        <title>Comparative genomics of Cryptococcus and Kwoniella reveals pathogenesis evolution and contrasting karyotype dynamics via intercentromeric recombination or chromosome fusion.</title>
        <authorList>
            <person name="Coelho M.A."/>
            <person name="David-Palma M."/>
            <person name="Shea T."/>
            <person name="Bowers K."/>
            <person name="McGinley-Smith S."/>
            <person name="Mohammad A.W."/>
            <person name="Gnirke A."/>
            <person name="Yurkov A.M."/>
            <person name="Nowrousian M."/>
            <person name="Sun S."/>
            <person name="Cuomo C.A."/>
            <person name="Heitman J."/>
        </authorList>
    </citation>
    <scope>NUCLEOTIDE SEQUENCE [LARGE SCALE GENOMIC DNA]</scope>
    <source>
        <strain evidence="9 10">CBS 13917</strain>
    </source>
</reference>
<feature type="region of interest" description="Disordered" evidence="6">
    <location>
        <begin position="871"/>
        <end position="901"/>
    </location>
</feature>
<dbReference type="GeneID" id="92178110"/>
<keyword evidence="3" id="KW-0238">DNA-binding</keyword>
<feature type="compositionally biased region" description="Polar residues" evidence="6">
    <location>
        <begin position="874"/>
        <end position="886"/>
    </location>
</feature>
<name>A0AAW0Z454_9TREE</name>
<evidence type="ECO:0000256" key="2">
    <source>
        <dbReference type="ARBA" id="ARBA00022553"/>
    </source>
</evidence>
<evidence type="ECO:0000256" key="6">
    <source>
        <dbReference type="SAM" id="MobiDB-lite"/>
    </source>
</evidence>
<feature type="region of interest" description="Disordered" evidence="6">
    <location>
        <begin position="747"/>
        <end position="837"/>
    </location>
</feature>
<feature type="compositionally biased region" description="Polar residues" evidence="6">
    <location>
        <begin position="1348"/>
        <end position="1358"/>
    </location>
</feature>
<protein>
    <recommendedName>
        <fullName evidence="11">B-block binding subunit of TFIIIC domain-containing protein</fullName>
    </recommendedName>
</protein>
<comment type="caution">
    <text evidence="9">The sequence shown here is derived from an EMBL/GenBank/DDBJ whole genome shotgun (WGS) entry which is preliminary data.</text>
</comment>
<feature type="region of interest" description="Disordered" evidence="6">
    <location>
        <begin position="617"/>
        <end position="646"/>
    </location>
</feature>
<evidence type="ECO:0000256" key="4">
    <source>
        <dbReference type="ARBA" id="ARBA00023163"/>
    </source>
</evidence>
<dbReference type="KEGG" id="kne:92178110"/>
<feature type="compositionally biased region" description="Basic residues" evidence="6">
    <location>
        <begin position="627"/>
        <end position="636"/>
    </location>
</feature>
<feature type="compositionally biased region" description="Polar residues" evidence="6">
    <location>
        <begin position="1076"/>
        <end position="1123"/>
    </location>
</feature>
<dbReference type="GO" id="GO:0000127">
    <property type="term" value="C:transcription factor TFIIIC complex"/>
    <property type="evidence" value="ECO:0007669"/>
    <property type="project" value="InterPro"/>
</dbReference>
<dbReference type="GO" id="GO:0003677">
    <property type="term" value="F:DNA binding"/>
    <property type="evidence" value="ECO:0007669"/>
    <property type="project" value="UniProtKB-KW"/>
</dbReference>
<gene>
    <name evidence="9" type="ORF">IAR55_000851</name>
</gene>
<keyword evidence="10" id="KW-1185">Reference proteome</keyword>
<organism evidence="9 10">
    <name type="scientific">Kwoniella newhampshirensis</name>
    <dbReference type="NCBI Taxonomy" id="1651941"/>
    <lineage>
        <taxon>Eukaryota</taxon>
        <taxon>Fungi</taxon>
        <taxon>Dikarya</taxon>
        <taxon>Basidiomycota</taxon>
        <taxon>Agaricomycotina</taxon>
        <taxon>Tremellomycetes</taxon>
        <taxon>Tremellales</taxon>
        <taxon>Cryptococcaceae</taxon>
        <taxon>Kwoniella</taxon>
    </lineage>
</organism>
<keyword evidence="4" id="KW-0804">Transcription</keyword>
<feature type="region of interest" description="Disordered" evidence="6">
    <location>
        <begin position="1209"/>
        <end position="1360"/>
    </location>
</feature>
<dbReference type="PANTHER" id="PTHR15180">
    <property type="entry name" value="GENERAL TRANSCRIPTION FACTOR 3C POLYPEPTIDE 1"/>
    <property type="match status" value="1"/>
</dbReference>
<dbReference type="PANTHER" id="PTHR15180:SF1">
    <property type="entry name" value="GENERAL TRANSCRIPTION FACTOR 3C POLYPEPTIDE 1"/>
    <property type="match status" value="1"/>
</dbReference>